<dbReference type="SUPFAM" id="SSF103575">
    <property type="entry name" value="Plexin repeat"/>
    <property type="match status" value="1"/>
</dbReference>
<dbReference type="InterPro" id="IPR031148">
    <property type="entry name" value="Plexin"/>
</dbReference>
<gene>
    <name evidence="5" type="primary">LOC106818543</name>
</gene>
<dbReference type="SMART" id="SM00423">
    <property type="entry name" value="PSI"/>
    <property type="match status" value="1"/>
</dbReference>
<accession>A0ABM1F2Q9</accession>
<keyword evidence="4" id="KW-1185">Reference proteome</keyword>
<feature type="domain" description="IPT/TIG" evidence="3">
    <location>
        <begin position="157"/>
        <end position="231"/>
    </location>
</feature>
<evidence type="ECO:0000256" key="1">
    <source>
        <dbReference type="ARBA" id="ARBA00023180"/>
    </source>
</evidence>
<dbReference type="SUPFAM" id="SSF81296">
    <property type="entry name" value="E set domains"/>
    <property type="match status" value="2"/>
</dbReference>
<dbReference type="Proteomes" id="UP000695022">
    <property type="component" value="Unplaced"/>
</dbReference>
<organism evidence="4 5">
    <name type="scientific">Priapulus caudatus</name>
    <name type="common">Priapulid worm</name>
    <dbReference type="NCBI Taxonomy" id="37621"/>
    <lineage>
        <taxon>Eukaryota</taxon>
        <taxon>Metazoa</taxon>
        <taxon>Ecdysozoa</taxon>
        <taxon>Scalidophora</taxon>
        <taxon>Priapulida</taxon>
        <taxon>Priapulimorpha</taxon>
        <taxon>Priapulimorphida</taxon>
        <taxon>Priapulidae</taxon>
        <taxon>Priapulus</taxon>
    </lineage>
</organism>
<evidence type="ECO:0000313" key="5">
    <source>
        <dbReference type="RefSeq" id="XP_014678730.1"/>
    </source>
</evidence>
<dbReference type="InterPro" id="IPR016201">
    <property type="entry name" value="PSI"/>
</dbReference>
<dbReference type="GeneID" id="106818543"/>
<dbReference type="PANTHER" id="PTHR22625">
    <property type="entry name" value="PLEXIN"/>
    <property type="match status" value="1"/>
</dbReference>
<protein>
    <submittedName>
        <fullName evidence="5">Hepatocyte growth factor receptor-like</fullName>
    </submittedName>
</protein>
<evidence type="ECO:0000313" key="4">
    <source>
        <dbReference type="Proteomes" id="UP000695022"/>
    </source>
</evidence>
<dbReference type="Gene3D" id="2.60.40.10">
    <property type="entry name" value="Immunoglobulins"/>
    <property type="match status" value="2"/>
</dbReference>
<sequence length="231" mass="25147">MLPLKSCHLYMDCGLCVTTEHPHGCGWCGDHCSTAADCGDGGAFRTDTCPPRIRTFSPTSGPLVGGTLITIHGDDFGLLFANISVLLGDSVCNIVKWSMQTITCISTRPRGMPESTTPDLERALVVTVDDRNPYEDRQYRIEGRHQSLVTFRYAGVRFESFSPRFGPMAGRTRLTLSGQHLDVGTHRGIKVAGIQCDIYRRVSICGGGLCLGAELNAKIDVPLESIQQTLV</sequence>
<feature type="domain" description="PSI" evidence="2">
    <location>
        <begin position="6"/>
        <end position="50"/>
    </location>
</feature>
<dbReference type="Pfam" id="PF01833">
    <property type="entry name" value="TIG"/>
    <property type="match status" value="1"/>
</dbReference>
<dbReference type="InterPro" id="IPR013783">
    <property type="entry name" value="Ig-like_fold"/>
</dbReference>
<dbReference type="RefSeq" id="XP_014678730.1">
    <property type="nucleotide sequence ID" value="XM_014823244.1"/>
</dbReference>
<proteinExistence type="predicted"/>
<feature type="domain" description="IPT/TIG" evidence="3">
    <location>
        <begin position="50"/>
        <end position="142"/>
    </location>
</feature>
<dbReference type="SMART" id="SM00429">
    <property type="entry name" value="IPT"/>
    <property type="match status" value="2"/>
</dbReference>
<reference evidence="5" key="1">
    <citation type="submission" date="2025-08" db="UniProtKB">
        <authorList>
            <consortium name="RefSeq"/>
        </authorList>
    </citation>
    <scope>IDENTIFICATION</scope>
</reference>
<name>A0ABM1F2Q9_PRICU</name>
<dbReference type="Gene3D" id="3.30.1680.10">
    <property type="entry name" value="ligand-binding face of the semaphorins, domain 2"/>
    <property type="match status" value="1"/>
</dbReference>
<dbReference type="PANTHER" id="PTHR22625:SF44">
    <property type="entry name" value="PLEXIN-B"/>
    <property type="match status" value="1"/>
</dbReference>
<dbReference type="InterPro" id="IPR002909">
    <property type="entry name" value="IPT_dom"/>
</dbReference>
<keyword evidence="1" id="KW-0325">Glycoprotein</keyword>
<evidence type="ECO:0000259" key="2">
    <source>
        <dbReference type="SMART" id="SM00423"/>
    </source>
</evidence>
<evidence type="ECO:0000259" key="3">
    <source>
        <dbReference type="SMART" id="SM00429"/>
    </source>
</evidence>
<dbReference type="CDD" id="cd00603">
    <property type="entry name" value="IPT_PCSR"/>
    <property type="match status" value="1"/>
</dbReference>
<dbReference type="InterPro" id="IPR014756">
    <property type="entry name" value="Ig_E-set"/>
</dbReference>